<dbReference type="InterPro" id="IPR002528">
    <property type="entry name" value="MATE_fam"/>
</dbReference>
<evidence type="ECO:0000256" key="7">
    <source>
        <dbReference type="SAM" id="MobiDB-lite"/>
    </source>
</evidence>
<proteinExistence type="inferred from homology"/>
<dbReference type="GO" id="GO:0042910">
    <property type="term" value="F:xenobiotic transmembrane transporter activity"/>
    <property type="evidence" value="ECO:0007669"/>
    <property type="project" value="InterPro"/>
</dbReference>
<feature type="transmembrane region" description="Helical" evidence="6">
    <location>
        <begin position="104"/>
        <end position="123"/>
    </location>
</feature>
<dbReference type="Gramene" id="GBG85075">
    <property type="protein sequence ID" value="GBG85075"/>
    <property type="gene ID" value="CBR_g39539"/>
</dbReference>
<feature type="region of interest" description="Disordered" evidence="7">
    <location>
        <begin position="599"/>
        <end position="721"/>
    </location>
</feature>
<evidence type="ECO:0000256" key="1">
    <source>
        <dbReference type="ARBA" id="ARBA00004141"/>
    </source>
</evidence>
<feature type="compositionally biased region" description="Basic and acidic residues" evidence="7">
    <location>
        <begin position="611"/>
        <end position="628"/>
    </location>
</feature>
<sequence length="847" mass="91222">MAAALPSAAATSMSLSCSPSMEKMQDEEEEEEEEEEEKGGPKAEGARITCRSLLTCGLVVRWVDVLRELSLLLNIATPMMCLNLLWYSRVVISTAFVGHLGESHLAACALAVSIANVTGYTFLYGLASGMDPICGQAYGAANFRLLGLTLQRAILMLLCASAVIVFGVWMHVDRLLLRCGQDAVIASMAMEYIVCLVPDLIAVTFISTLRSFLRSQCIAKPMVVCAIIAVTLHIPLTYSLIHSVGLGYRGAAAAMVITDFVFAGLLLGLVWWSGAGQRSWPGMSAECLTGWSTLLKLALPSCFSIAVVWWTYEAALLASGLFTDPEVSVGAMGILLNSSALLAMIPFGINMAVATRVGIELGAQRPAKACLAGAVSWALGVVVGILVLVVTTFGRFRWARLFTDDLATQEAVSAALPLVGLSNMWGSPQDCTTGILRGCGRPGVALIVNFVSFYALGIPAALYFGFGRSLAVNGLWVGLMLAQLSAMIGQTAICVHKIDWVYEARRARVLTARDRDDVCSLSRDTCQESRSPVLSEYHCCRDYLPLSPYDHRERREEIHYRGGGGGGGDGGEYRADPRNACLMRYTSSEQQLQRAEISWLDDEATTGSESPRSRESEGGSERARERSRNRYGVVIEREGETRDSEIASGRNEEGWRESKREMEAVGRGEDLATPLLVRRSLPPPLTHQISAERSNCSPSPPSADSLPNPPPRDSESVREMEMDDACRGEELTLTTPLLLRRSLSAESIAPPPPPPPPLTRRSSSDRTTSCSSPAPSDSPPSVLENVFSVPLVMTSTAGCNSNYPPGPPQSPPPCRPSLADFLRVSSCSTLAALLGASFPSTSPHSRL</sequence>
<feature type="compositionally biased region" description="Low complexity" evidence="7">
    <location>
        <begin position="1"/>
        <end position="16"/>
    </location>
</feature>
<feature type="transmembrane region" description="Helical" evidence="6">
    <location>
        <begin position="250"/>
        <end position="272"/>
    </location>
</feature>
<name>A0A388LS45_CHABU</name>
<comment type="caution">
    <text evidence="8">The sequence shown here is derived from an EMBL/GenBank/DDBJ whole genome shotgun (WGS) entry which is preliminary data.</text>
</comment>
<dbReference type="InterPro" id="IPR045069">
    <property type="entry name" value="MATE_euk"/>
</dbReference>
<feature type="compositionally biased region" description="Pro residues" evidence="7">
    <location>
        <begin position="804"/>
        <end position="815"/>
    </location>
</feature>
<dbReference type="GO" id="GO:0015297">
    <property type="term" value="F:antiporter activity"/>
    <property type="evidence" value="ECO:0007669"/>
    <property type="project" value="InterPro"/>
</dbReference>
<dbReference type="PANTHER" id="PTHR11206">
    <property type="entry name" value="MULTIDRUG RESISTANCE PROTEIN"/>
    <property type="match status" value="1"/>
</dbReference>
<feature type="transmembrane region" description="Helical" evidence="6">
    <location>
        <begin position="332"/>
        <end position="357"/>
    </location>
</feature>
<gene>
    <name evidence="8" type="ORF">CBR_g39539</name>
</gene>
<keyword evidence="3 6" id="KW-0812">Transmembrane</keyword>
<dbReference type="AlphaFoldDB" id="A0A388LS45"/>
<dbReference type="STRING" id="69332.A0A388LS45"/>
<feature type="compositionally biased region" description="Acidic residues" evidence="7">
    <location>
        <begin position="25"/>
        <end position="37"/>
    </location>
</feature>
<dbReference type="Pfam" id="PF01554">
    <property type="entry name" value="MatE"/>
    <property type="match status" value="2"/>
</dbReference>
<feature type="compositionally biased region" description="Basic and acidic residues" evidence="7">
    <location>
        <begin position="635"/>
        <end position="670"/>
    </location>
</feature>
<evidence type="ECO:0000256" key="4">
    <source>
        <dbReference type="ARBA" id="ARBA00022989"/>
    </source>
</evidence>
<feature type="compositionally biased region" description="Polar residues" evidence="7">
    <location>
        <begin position="687"/>
        <end position="696"/>
    </location>
</feature>
<feature type="region of interest" description="Disordered" evidence="7">
    <location>
        <begin position="1"/>
        <end position="43"/>
    </location>
</feature>
<dbReference type="OMA" id="MAMEYIV"/>
<comment type="subcellular location">
    <subcellularLocation>
        <location evidence="1">Membrane</location>
        <topology evidence="1">Multi-pass membrane protein</topology>
    </subcellularLocation>
</comment>
<feature type="transmembrane region" description="Helical" evidence="6">
    <location>
        <begin position="218"/>
        <end position="238"/>
    </location>
</feature>
<keyword evidence="5 6" id="KW-0472">Membrane</keyword>
<feature type="transmembrane region" description="Helical" evidence="6">
    <location>
        <begin position="293"/>
        <end position="312"/>
    </location>
</feature>
<evidence type="ECO:0000313" key="8">
    <source>
        <dbReference type="EMBL" id="GBG85075.1"/>
    </source>
</evidence>
<dbReference type="GO" id="GO:0016020">
    <property type="term" value="C:membrane"/>
    <property type="evidence" value="ECO:0007669"/>
    <property type="project" value="UniProtKB-SubCell"/>
</dbReference>
<feature type="compositionally biased region" description="Polar residues" evidence="7">
    <location>
        <begin position="793"/>
        <end position="803"/>
    </location>
</feature>
<evidence type="ECO:0000256" key="2">
    <source>
        <dbReference type="ARBA" id="ARBA00010199"/>
    </source>
</evidence>
<evidence type="ECO:0000256" key="6">
    <source>
        <dbReference type="RuleBase" id="RU004914"/>
    </source>
</evidence>
<evidence type="ECO:0000256" key="3">
    <source>
        <dbReference type="ARBA" id="ARBA00022692"/>
    </source>
</evidence>
<dbReference type="EMBL" id="BFEA01000503">
    <property type="protein sequence ID" value="GBG85075.1"/>
    <property type="molecule type" value="Genomic_DNA"/>
</dbReference>
<dbReference type="GO" id="GO:1990961">
    <property type="term" value="P:xenobiotic detoxification by transmembrane export across the plasma membrane"/>
    <property type="evidence" value="ECO:0007669"/>
    <property type="project" value="InterPro"/>
</dbReference>
<feature type="transmembrane region" description="Helical" evidence="6">
    <location>
        <begin position="443"/>
        <end position="463"/>
    </location>
</feature>
<dbReference type="CDD" id="cd13132">
    <property type="entry name" value="MATE_eukaryotic"/>
    <property type="match status" value="1"/>
</dbReference>
<accession>A0A388LS45</accession>
<protein>
    <recommendedName>
        <fullName evidence="6">Protein DETOXIFICATION</fullName>
    </recommendedName>
    <alternativeName>
        <fullName evidence="6">Multidrug and toxic compound extrusion protein</fullName>
    </alternativeName>
</protein>
<keyword evidence="9" id="KW-1185">Reference proteome</keyword>
<feature type="transmembrane region" description="Helical" evidence="6">
    <location>
        <begin position="153"/>
        <end position="172"/>
    </location>
</feature>
<dbReference type="Proteomes" id="UP000265515">
    <property type="component" value="Unassembled WGS sequence"/>
</dbReference>
<feature type="compositionally biased region" description="Basic and acidic residues" evidence="7">
    <location>
        <begin position="712"/>
        <end position="721"/>
    </location>
</feature>
<feature type="transmembrane region" description="Helical" evidence="6">
    <location>
        <begin position="470"/>
        <end position="489"/>
    </location>
</feature>
<feature type="transmembrane region" description="Helical" evidence="6">
    <location>
        <begin position="369"/>
        <end position="393"/>
    </location>
</feature>
<evidence type="ECO:0000313" key="9">
    <source>
        <dbReference type="Proteomes" id="UP000265515"/>
    </source>
</evidence>
<evidence type="ECO:0000256" key="5">
    <source>
        <dbReference type="ARBA" id="ARBA00023136"/>
    </source>
</evidence>
<comment type="similarity">
    <text evidence="2 6">Belongs to the multi antimicrobial extrusion (MATE) (TC 2.A.66.1) family.</text>
</comment>
<feature type="transmembrane region" description="Helical" evidence="6">
    <location>
        <begin position="71"/>
        <end position="92"/>
    </location>
</feature>
<feature type="transmembrane region" description="Helical" evidence="6">
    <location>
        <begin position="184"/>
        <end position="206"/>
    </location>
</feature>
<dbReference type="NCBIfam" id="TIGR00797">
    <property type="entry name" value="matE"/>
    <property type="match status" value="1"/>
</dbReference>
<feature type="compositionally biased region" description="Pro residues" evidence="7">
    <location>
        <begin position="749"/>
        <end position="758"/>
    </location>
</feature>
<feature type="compositionally biased region" description="Low complexity" evidence="7">
    <location>
        <begin position="759"/>
        <end position="781"/>
    </location>
</feature>
<organism evidence="8 9">
    <name type="scientific">Chara braunii</name>
    <name type="common">Braun's stonewort</name>
    <dbReference type="NCBI Taxonomy" id="69332"/>
    <lineage>
        <taxon>Eukaryota</taxon>
        <taxon>Viridiplantae</taxon>
        <taxon>Streptophyta</taxon>
        <taxon>Charophyceae</taxon>
        <taxon>Charales</taxon>
        <taxon>Characeae</taxon>
        <taxon>Chara</taxon>
    </lineage>
</organism>
<reference evidence="8 9" key="1">
    <citation type="journal article" date="2018" name="Cell">
        <title>The Chara Genome: Secondary Complexity and Implications for Plant Terrestrialization.</title>
        <authorList>
            <person name="Nishiyama T."/>
            <person name="Sakayama H."/>
            <person name="Vries J.D."/>
            <person name="Buschmann H."/>
            <person name="Saint-Marcoux D."/>
            <person name="Ullrich K.K."/>
            <person name="Haas F.B."/>
            <person name="Vanderstraeten L."/>
            <person name="Becker D."/>
            <person name="Lang D."/>
            <person name="Vosolsobe S."/>
            <person name="Rombauts S."/>
            <person name="Wilhelmsson P.K.I."/>
            <person name="Janitza P."/>
            <person name="Kern R."/>
            <person name="Heyl A."/>
            <person name="Rumpler F."/>
            <person name="Villalobos L.I.A.C."/>
            <person name="Clay J.M."/>
            <person name="Skokan R."/>
            <person name="Toyoda A."/>
            <person name="Suzuki Y."/>
            <person name="Kagoshima H."/>
            <person name="Schijlen E."/>
            <person name="Tajeshwar N."/>
            <person name="Catarino B."/>
            <person name="Hetherington A.J."/>
            <person name="Saltykova A."/>
            <person name="Bonnot C."/>
            <person name="Breuninger H."/>
            <person name="Symeonidi A."/>
            <person name="Radhakrishnan G.V."/>
            <person name="Van Nieuwerburgh F."/>
            <person name="Deforce D."/>
            <person name="Chang C."/>
            <person name="Karol K.G."/>
            <person name="Hedrich R."/>
            <person name="Ulvskov P."/>
            <person name="Glockner G."/>
            <person name="Delwiche C.F."/>
            <person name="Petrasek J."/>
            <person name="Van de Peer Y."/>
            <person name="Friml J."/>
            <person name="Beilby M."/>
            <person name="Dolan L."/>
            <person name="Kohara Y."/>
            <person name="Sugano S."/>
            <person name="Fujiyama A."/>
            <person name="Delaux P.-M."/>
            <person name="Quint M."/>
            <person name="TheiBen G."/>
            <person name="Hagemann M."/>
            <person name="Harholt J."/>
            <person name="Dunand C."/>
            <person name="Zachgo S."/>
            <person name="Langdale J."/>
            <person name="Maumus F."/>
            <person name="Straeten D.V.D."/>
            <person name="Gould S.B."/>
            <person name="Rensing S.A."/>
        </authorList>
    </citation>
    <scope>NUCLEOTIDE SEQUENCE [LARGE SCALE GENOMIC DNA]</scope>
    <source>
        <strain evidence="8 9">S276</strain>
    </source>
</reference>
<keyword evidence="4 6" id="KW-1133">Transmembrane helix</keyword>
<feature type="region of interest" description="Disordered" evidence="7">
    <location>
        <begin position="745"/>
        <end position="816"/>
    </location>
</feature>
<dbReference type="OrthoDB" id="2126698at2759"/>